<dbReference type="SUPFAM" id="SSF47473">
    <property type="entry name" value="EF-hand"/>
    <property type="match status" value="1"/>
</dbReference>
<feature type="domain" description="EF-hand" evidence="4">
    <location>
        <begin position="32"/>
        <end position="67"/>
    </location>
</feature>
<feature type="region of interest" description="Disordered" evidence="3">
    <location>
        <begin position="82"/>
        <end position="103"/>
    </location>
</feature>
<evidence type="ECO:0000313" key="6">
    <source>
        <dbReference type="Proteomes" id="UP000295733"/>
    </source>
</evidence>
<dbReference type="Proteomes" id="UP000295733">
    <property type="component" value="Unassembled WGS sequence"/>
</dbReference>
<evidence type="ECO:0000256" key="3">
    <source>
        <dbReference type="SAM" id="MobiDB-lite"/>
    </source>
</evidence>
<dbReference type="CDD" id="cd00051">
    <property type="entry name" value="EFh"/>
    <property type="match status" value="1"/>
</dbReference>
<dbReference type="RefSeq" id="WP_132604840.1">
    <property type="nucleotide sequence ID" value="NZ_NRRP01000017.1"/>
</dbReference>
<dbReference type="Pfam" id="PF13202">
    <property type="entry name" value="EF-hand_5"/>
    <property type="match status" value="4"/>
</dbReference>
<protein>
    <submittedName>
        <fullName evidence="5">EF hand domain-containing protein</fullName>
    </submittedName>
</protein>
<name>A0A4R2NIQ0_RHOAD</name>
<evidence type="ECO:0000256" key="1">
    <source>
        <dbReference type="ARBA" id="ARBA00022723"/>
    </source>
</evidence>
<reference evidence="5 6" key="1">
    <citation type="submission" date="2019-03" db="EMBL/GenBank/DDBJ databases">
        <title>Genomic Encyclopedia of Type Strains, Phase IV (KMG-IV): sequencing the most valuable type-strain genomes for metagenomic binning, comparative biology and taxonomic classification.</title>
        <authorList>
            <person name="Goeker M."/>
        </authorList>
    </citation>
    <scope>NUCLEOTIDE SEQUENCE [LARGE SCALE GENOMIC DNA]</scope>
    <source>
        <strain evidence="5 6">DSM 2781</strain>
    </source>
</reference>
<sequence length="221" mass="23085">MTRMRKGLAMTAMAAGAAAVFVAGTVGTASAWGFDRAAGMFSQMDADEDGKLSLEEFSARAKARFEGLDKDGDGFLTKEEAAELRPQGRRWDGPRGGHGRGGPGMMPYGQQMGPGMQGGQQMGPGYGAFGGMQGTGPMGSGGFGDPTLTPEQRAERAGQLVELLDADGDGKLSAEEMASRPGPEMIFNRVDADGDGAISKEEFDAAIEKFGGRFGPRGMMR</sequence>
<dbReference type="Gene3D" id="1.10.238.10">
    <property type="entry name" value="EF-hand"/>
    <property type="match status" value="3"/>
</dbReference>
<dbReference type="PROSITE" id="PS00018">
    <property type="entry name" value="EF_HAND_1"/>
    <property type="match status" value="2"/>
</dbReference>
<accession>A0A4R2NIQ0</accession>
<dbReference type="EMBL" id="SLXL01000011">
    <property type="protein sequence ID" value="TCP21409.1"/>
    <property type="molecule type" value="Genomic_DNA"/>
</dbReference>
<feature type="domain" description="EF-hand" evidence="4">
    <location>
        <begin position="186"/>
        <end position="213"/>
    </location>
</feature>
<evidence type="ECO:0000259" key="4">
    <source>
        <dbReference type="PROSITE" id="PS50222"/>
    </source>
</evidence>
<dbReference type="SMART" id="SM00054">
    <property type="entry name" value="EFh"/>
    <property type="match status" value="2"/>
</dbReference>
<proteinExistence type="predicted"/>
<dbReference type="PROSITE" id="PS50222">
    <property type="entry name" value="EF_HAND_2"/>
    <property type="match status" value="2"/>
</dbReference>
<dbReference type="InterPro" id="IPR002048">
    <property type="entry name" value="EF_hand_dom"/>
</dbReference>
<dbReference type="InterPro" id="IPR011992">
    <property type="entry name" value="EF-hand-dom_pair"/>
</dbReference>
<dbReference type="PANTHER" id="PTHR10827">
    <property type="entry name" value="RETICULOCALBIN"/>
    <property type="match status" value="1"/>
</dbReference>
<dbReference type="PANTHER" id="PTHR10827:SF98">
    <property type="entry name" value="45 KDA CALCIUM-BINDING PROTEIN"/>
    <property type="match status" value="1"/>
</dbReference>
<dbReference type="AlphaFoldDB" id="A0A4R2NIQ0"/>
<gene>
    <name evidence="5" type="ORF">EV656_11160</name>
</gene>
<keyword evidence="2" id="KW-0677">Repeat</keyword>
<evidence type="ECO:0000313" key="5">
    <source>
        <dbReference type="EMBL" id="TCP21409.1"/>
    </source>
</evidence>
<organism evidence="5 6">
    <name type="scientific">Rhodovulum adriaticum</name>
    <name type="common">Rhodopseudomonas adriatica</name>
    <dbReference type="NCBI Taxonomy" id="35804"/>
    <lineage>
        <taxon>Bacteria</taxon>
        <taxon>Pseudomonadati</taxon>
        <taxon>Pseudomonadota</taxon>
        <taxon>Alphaproteobacteria</taxon>
        <taxon>Rhodobacterales</taxon>
        <taxon>Paracoccaceae</taxon>
        <taxon>Rhodovulum</taxon>
    </lineage>
</organism>
<keyword evidence="1" id="KW-0479">Metal-binding</keyword>
<keyword evidence="6" id="KW-1185">Reference proteome</keyword>
<dbReference type="GO" id="GO:0005509">
    <property type="term" value="F:calcium ion binding"/>
    <property type="evidence" value="ECO:0007669"/>
    <property type="project" value="InterPro"/>
</dbReference>
<evidence type="ECO:0000256" key="2">
    <source>
        <dbReference type="ARBA" id="ARBA00022737"/>
    </source>
</evidence>
<dbReference type="InterPro" id="IPR018247">
    <property type="entry name" value="EF_Hand_1_Ca_BS"/>
</dbReference>
<dbReference type="OrthoDB" id="5470953at2"/>
<comment type="caution">
    <text evidence="5">The sequence shown here is derived from an EMBL/GenBank/DDBJ whole genome shotgun (WGS) entry which is preliminary data.</text>
</comment>